<evidence type="ECO:0000313" key="2">
    <source>
        <dbReference type="EMBL" id="OQD45595.1"/>
    </source>
</evidence>
<dbReference type="GO" id="GO:0019867">
    <property type="term" value="C:outer membrane"/>
    <property type="evidence" value="ECO:0007669"/>
    <property type="project" value="InterPro"/>
</dbReference>
<accession>A0A1V6LZP9</accession>
<keyword evidence="1" id="KW-0812">Transmembrane</keyword>
<keyword evidence="1" id="KW-0472">Membrane</keyword>
<dbReference type="PIRSF" id="PIRSF004982">
    <property type="entry name" value="SlP"/>
    <property type="match status" value="1"/>
</dbReference>
<dbReference type="InterPro" id="IPR004658">
    <property type="entry name" value="OMP_Slp"/>
</dbReference>
<protein>
    <recommendedName>
        <fullName evidence="4">Starvation-inducible protein</fullName>
    </recommendedName>
</protein>
<keyword evidence="3" id="KW-1185">Reference proteome</keyword>
<dbReference type="Pfam" id="PF03843">
    <property type="entry name" value="Slp"/>
    <property type="match status" value="1"/>
</dbReference>
<dbReference type="PROSITE" id="PS51257">
    <property type="entry name" value="PROKAR_LIPOPROTEIN"/>
    <property type="match status" value="1"/>
</dbReference>
<dbReference type="EMBL" id="MJUW02000082">
    <property type="protein sequence ID" value="OQD45595.1"/>
    <property type="molecule type" value="Genomic_DNA"/>
</dbReference>
<evidence type="ECO:0008006" key="4">
    <source>
        <dbReference type="Google" id="ProtNLM"/>
    </source>
</evidence>
<feature type="transmembrane region" description="Helical" evidence="1">
    <location>
        <begin position="12"/>
        <end position="29"/>
    </location>
</feature>
<comment type="caution">
    <text evidence="2">The sequence shown here is derived from an EMBL/GenBank/DDBJ whole genome shotgun (WGS) entry which is preliminary data.</text>
</comment>
<gene>
    <name evidence="2" type="ORF">BIY37_07790</name>
</gene>
<dbReference type="PANTHER" id="PTHR37530">
    <property type="entry name" value="OUTER MEMBRANE PROTEIN SLP"/>
    <property type="match status" value="1"/>
</dbReference>
<evidence type="ECO:0000313" key="3">
    <source>
        <dbReference type="Proteomes" id="UP000242219"/>
    </source>
</evidence>
<sequence length="177" mass="20552">MKKTDKGVARSYGMLIVIFLFMVSCAPVISKQLREKVRPDITFSAVLHDPESYKGQMIILSGIIIETENTKEGTVLRILQRPAGFRGKPKDVDATGGRFLALDNRYLDVNVYSKGRSVTIAGEILGKRIIPLGQIDYQYPLISVEEIYLWPTEKTYPSRYYYYPQDYWWLRSRYPYY</sequence>
<dbReference type="AlphaFoldDB" id="A0A1V6LZP9"/>
<organism evidence="2 3">
    <name type="scientific">Candidatus Brocadia sapporoensis</name>
    <dbReference type="NCBI Taxonomy" id="392547"/>
    <lineage>
        <taxon>Bacteria</taxon>
        <taxon>Pseudomonadati</taxon>
        <taxon>Planctomycetota</taxon>
        <taxon>Candidatus Brocadiia</taxon>
        <taxon>Candidatus Brocadiales</taxon>
        <taxon>Candidatus Brocadiaceae</taxon>
        <taxon>Candidatus Brocadia</taxon>
    </lineage>
</organism>
<keyword evidence="1" id="KW-1133">Transmembrane helix</keyword>
<evidence type="ECO:0000256" key="1">
    <source>
        <dbReference type="SAM" id="Phobius"/>
    </source>
</evidence>
<dbReference type="RefSeq" id="WP_070067252.1">
    <property type="nucleotide sequence ID" value="NZ_MJUW02000082.1"/>
</dbReference>
<reference evidence="2 3" key="1">
    <citation type="journal article" date="2016" name="Genome Announc.">
        <title>Draft Genome Sequence of the Anaerobic Ammonium-Oxidizing Bacterium 'Candidatus Brocadia sp. 40'.</title>
        <authorList>
            <person name="Ali M."/>
            <person name="Haroon M.F."/>
            <person name="Narita Y."/>
            <person name="Zhang L."/>
            <person name="Rangel Shaw D."/>
            <person name="Okabe S."/>
            <person name="Saikaly P.E."/>
        </authorList>
    </citation>
    <scope>NUCLEOTIDE SEQUENCE [LARGE SCALE GENOMIC DNA]</scope>
    <source>
        <strain evidence="2 3">40</strain>
    </source>
</reference>
<proteinExistence type="predicted"/>
<dbReference type="Proteomes" id="UP000242219">
    <property type="component" value="Unassembled WGS sequence"/>
</dbReference>
<dbReference type="PANTHER" id="PTHR37530:SF1">
    <property type="entry name" value="OUTER MEMBRANE PROTEIN SLP"/>
    <property type="match status" value="1"/>
</dbReference>
<name>A0A1V6LZP9_9BACT</name>